<reference evidence="1" key="1">
    <citation type="submission" date="2018-05" db="EMBL/GenBank/DDBJ databases">
        <authorList>
            <person name="Lanie J.A."/>
            <person name="Ng W.-L."/>
            <person name="Kazmierczak K.M."/>
            <person name="Andrzejewski T.M."/>
            <person name="Davidsen T.M."/>
            <person name="Wayne K.J."/>
            <person name="Tettelin H."/>
            <person name="Glass J.I."/>
            <person name="Rusch D."/>
            <person name="Podicherti R."/>
            <person name="Tsui H.-C.T."/>
            <person name="Winkler M.E."/>
        </authorList>
    </citation>
    <scope>NUCLEOTIDE SEQUENCE</scope>
</reference>
<dbReference type="EMBL" id="UINC01123754">
    <property type="protein sequence ID" value="SVD00438.1"/>
    <property type="molecule type" value="Genomic_DNA"/>
</dbReference>
<dbReference type="AlphaFoldDB" id="A0A382RU27"/>
<name>A0A382RU27_9ZZZZ</name>
<proteinExistence type="predicted"/>
<organism evidence="1">
    <name type="scientific">marine metagenome</name>
    <dbReference type="NCBI Taxonomy" id="408172"/>
    <lineage>
        <taxon>unclassified sequences</taxon>
        <taxon>metagenomes</taxon>
        <taxon>ecological metagenomes</taxon>
    </lineage>
</organism>
<evidence type="ECO:0000313" key="1">
    <source>
        <dbReference type="EMBL" id="SVD00438.1"/>
    </source>
</evidence>
<sequence length="32" mass="3626">MKVHLVDGTYELFRSHFGQPERLAPDGMHVSA</sequence>
<evidence type="ECO:0008006" key="2">
    <source>
        <dbReference type="Google" id="ProtNLM"/>
    </source>
</evidence>
<feature type="non-terminal residue" evidence="1">
    <location>
        <position position="32"/>
    </location>
</feature>
<protein>
    <recommendedName>
        <fullName evidence="2">Flap endonuclease</fullName>
    </recommendedName>
</protein>
<gene>
    <name evidence="1" type="ORF">METZ01_LOCUS353292</name>
</gene>
<accession>A0A382RU27</accession>